<gene>
    <name evidence="2" type="ORF">J1N35_005047</name>
</gene>
<dbReference type="PANTHER" id="PTHR31286:SF153">
    <property type="entry name" value="DUF4283 DOMAIN PROTEIN"/>
    <property type="match status" value="1"/>
</dbReference>
<accession>A0A9D3WD50</accession>
<dbReference type="Pfam" id="PF14111">
    <property type="entry name" value="DUF4283"/>
    <property type="match status" value="1"/>
</dbReference>
<evidence type="ECO:0000259" key="1">
    <source>
        <dbReference type="Pfam" id="PF14111"/>
    </source>
</evidence>
<comment type="caution">
    <text evidence="2">The sequence shown here is derived from an EMBL/GenBank/DDBJ whole genome shotgun (WGS) entry which is preliminary data.</text>
</comment>
<dbReference type="AlphaFoldDB" id="A0A9D3WD50"/>
<dbReference type="InterPro" id="IPR040256">
    <property type="entry name" value="At4g02000-like"/>
</dbReference>
<dbReference type="EMBL" id="JAIQCV010000002">
    <property type="protein sequence ID" value="KAH1121887.1"/>
    <property type="molecule type" value="Genomic_DNA"/>
</dbReference>
<dbReference type="PANTHER" id="PTHR31286">
    <property type="entry name" value="GLYCINE-RICH CELL WALL STRUCTURAL PROTEIN 1.8-LIKE"/>
    <property type="match status" value="1"/>
</dbReference>
<reference evidence="2 3" key="1">
    <citation type="journal article" date="2021" name="Plant Biotechnol. J.">
        <title>Multi-omics assisted identification of the key and species-specific regulatory components of drought-tolerant mechanisms in Gossypium stocksii.</title>
        <authorList>
            <person name="Yu D."/>
            <person name="Ke L."/>
            <person name="Zhang D."/>
            <person name="Wu Y."/>
            <person name="Sun Y."/>
            <person name="Mei J."/>
            <person name="Sun J."/>
            <person name="Sun Y."/>
        </authorList>
    </citation>
    <scope>NUCLEOTIDE SEQUENCE [LARGE SCALE GENOMIC DNA]</scope>
    <source>
        <strain evidence="3">cv. E1</strain>
        <tissue evidence="2">Leaf</tissue>
    </source>
</reference>
<dbReference type="InterPro" id="IPR025558">
    <property type="entry name" value="DUF4283"/>
</dbReference>
<proteinExistence type="predicted"/>
<dbReference type="Proteomes" id="UP000828251">
    <property type="component" value="Unassembled WGS sequence"/>
</dbReference>
<sequence>MADFWHPICGICITDLGNKRYIFQFFNEVDIQRVIYGTPLFFNSHLLVLQRVQLGENPSVLNLNHTEFWVQIHKLPAGMMCEPMAKQFGNFLGTFLEYDTAVSVLSQLAYMRIRVRLNVSAPLKRKKRFIWGMMCMLMFDLSMRS</sequence>
<feature type="domain" description="DUF4283" evidence="1">
    <location>
        <begin position="4"/>
        <end position="58"/>
    </location>
</feature>
<protein>
    <recommendedName>
        <fullName evidence="1">DUF4283 domain-containing protein</fullName>
    </recommendedName>
</protein>
<name>A0A9D3WD50_9ROSI</name>
<evidence type="ECO:0000313" key="2">
    <source>
        <dbReference type="EMBL" id="KAH1121887.1"/>
    </source>
</evidence>
<keyword evidence="3" id="KW-1185">Reference proteome</keyword>
<evidence type="ECO:0000313" key="3">
    <source>
        <dbReference type="Proteomes" id="UP000828251"/>
    </source>
</evidence>
<dbReference type="OrthoDB" id="1750606at2759"/>
<organism evidence="2 3">
    <name type="scientific">Gossypium stocksii</name>
    <dbReference type="NCBI Taxonomy" id="47602"/>
    <lineage>
        <taxon>Eukaryota</taxon>
        <taxon>Viridiplantae</taxon>
        <taxon>Streptophyta</taxon>
        <taxon>Embryophyta</taxon>
        <taxon>Tracheophyta</taxon>
        <taxon>Spermatophyta</taxon>
        <taxon>Magnoliopsida</taxon>
        <taxon>eudicotyledons</taxon>
        <taxon>Gunneridae</taxon>
        <taxon>Pentapetalae</taxon>
        <taxon>rosids</taxon>
        <taxon>malvids</taxon>
        <taxon>Malvales</taxon>
        <taxon>Malvaceae</taxon>
        <taxon>Malvoideae</taxon>
        <taxon>Gossypium</taxon>
    </lineage>
</organism>